<reference evidence="1" key="2">
    <citation type="journal article" date="2020" name="Nat. Commun.">
        <title>Large-scale genome sequencing of mycorrhizal fungi provides insights into the early evolution of symbiotic traits.</title>
        <authorList>
            <person name="Miyauchi S."/>
            <person name="Kiss E."/>
            <person name="Kuo A."/>
            <person name="Drula E."/>
            <person name="Kohler A."/>
            <person name="Sanchez-Garcia M."/>
            <person name="Morin E."/>
            <person name="Andreopoulos B."/>
            <person name="Barry K.W."/>
            <person name="Bonito G."/>
            <person name="Buee M."/>
            <person name="Carver A."/>
            <person name="Chen C."/>
            <person name="Cichocki N."/>
            <person name="Clum A."/>
            <person name="Culley D."/>
            <person name="Crous P.W."/>
            <person name="Fauchery L."/>
            <person name="Girlanda M."/>
            <person name="Hayes R.D."/>
            <person name="Keri Z."/>
            <person name="LaButti K."/>
            <person name="Lipzen A."/>
            <person name="Lombard V."/>
            <person name="Magnuson J."/>
            <person name="Maillard F."/>
            <person name="Murat C."/>
            <person name="Nolan M."/>
            <person name="Ohm R.A."/>
            <person name="Pangilinan J."/>
            <person name="Pereira M.F."/>
            <person name="Perotto S."/>
            <person name="Peter M."/>
            <person name="Pfister S."/>
            <person name="Riley R."/>
            <person name="Sitrit Y."/>
            <person name="Stielow J.B."/>
            <person name="Szollosi G."/>
            <person name="Zifcakova L."/>
            <person name="Stursova M."/>
            <person name="Spatafora J.W."/>
            <person name="Tedersoo L."/>
            <person name="Vaario L.M."/>
            <person name="Yamada A."/>
            <person name="Yan M."/>
            <person name="Wang P."/>
            <person name="Xu J."/>
            <person name="Bruns T."/>
            <person name="Baldrian P."/>
            <person name="Vilgalys R."/>
            <person name="Dunand C."/>
            <person name="Henrissat B."/>
            <person name="Grigoriev I.V."/>
            <person name="Hibbett D."/>
            <person name="Nagy L.G."/>
            <person name="Martin F.M."/>
        </authorList>
    </citation>
    <scope>NUCLEOTIDE SEQUENCE</scope>
    <source>
        <strain evidence="1">BED1</strain>
    </source>
</reference>
<proteinExistence type="predicted"/>
<evidence type="ECO:0000313" key="1">
    <source>
        <dbReference type="EMBL" id="KAF8440983.1"/>
    </source>
</evidence>
<feature type="non-terminal residue" evidence="1">
    <location>
        <position position="1"/>
    </location>
</feature>
<dbReference type="EMBL" id="WHUW01000011">
    <property type="protein sequence ID" value="KAF8440983.1"/>
    <property type="molecule type" value="Genomic_DNA"/>
</dbReference>
<accession>A0AAD4BVF4</accession>
<evidence type="ECO:0000313" key="2">
    <source>
        <dbReference type="Proteomes" id="UP001194468"/>
    </source>
</evidence>
<keyword evidence="2" id="KW-1185">Reference proteome</keyword>
<gene>
    <name evidence="1" type="ORF">L210DRAFT_866003</name>
</gene>
<sequence length="93" mass="10295">EPMDTTNNEAYLMLSVARACRDVLRAEQVLSACLAHEHESIAKLYQYKVNSGEGKVHDMDMDIGSIRATIKQCGMAVDFTEHDGAFVFHTSSS</sequence>
<comment type="caution">
    <text evidence="1">The sequence shown here is derived from an EMBL/GenBank/DDBJ whole genome shotgun (WGS) entry which is preliminary data.</text>
</comment>
<reference evidence="1" key="1">
    <citation type="submission" date="2019-10" db="EMBL/GenBank/DDBJ databases">
        <authorList>
            <consortium name="DOE Joint Genome Institute"/>
            <person name="Kuo A."/>
            <person name="Miyauchi S."/>
            <person name="Kiss E."/>
            <person name="Drula E."/>
            <person name="Kohler A."/>
            <person name="Sanchez-Garcia M."/>
            <person name="Andreopoulos B."/>
            <person name="Barry K.W."/>
            <person name="Bonito G."/>
            <person name="Buee M."/>
            <person name="Carver A."/>
            <person name="Chen C."/>
            <person name="Cichocki N."/>
            <person name="Clum A."/>
            <person name="Culley D."/>
            <person name="Crous P.W."/>
            <person name="Fauchery L."/>
            <person name="Girlanda M."/>
            <person name="Hayes R."/>
            <person name="Keri Z."/>
            <person name="LaButti K."/>
            <person name="Lipzen A."/>
            <person name="Lombard V."/>
            <person name="Magnuson J."/>
            <person name="Maillard F."/>
            <person name="Morin E."/>
            <person name="Murat C."/>
            <person name="Nolan M."/>
            <person name="Ohm R."/>
            <person name="Pangilinan J."/>
            <person name="Pereira M."/>
            <person name="Perotto S."/>
            <person name="Peter M."/>
            <person name="Riley R."/>
            <person name="Sitrit Y."/>
            <person name="Stielow B."/>
            <person name="Szollosi G."/>
            <person name="Zifcakova L."/>
            <person name="Stursova M."/>
            <person name="Spatafora J.W."/>
            <person name="Tedersoo L."/>
            <person name="Vaario L.-M."/>
            <person name="Yamada A."/>
            <person name="Yan M."/>
            <person name="Wang P."/>
            <person name="Xu J."/>
            <person name="Bruns T."/>
            <person name="Baldrian P."/>
            <person name="Vilgalys R."/>
            <person name="Henrissat B."/>
            <person name="Grigoriev I.V."/>
            <person name="Hibbett D."/>
            <person name="Nagy L.G."/>
            <person name="Martin F.M."/>
        </authorList>
    </citation>
    <scope>NUCLEOTIDE SEQUENCE</scope>
    <source>
        <strain evidence="1">BED1</strain>
    </source>
</reference>
<dbReference type="AlphaFoldDB" id="A0AAD4BVF4"/>
<organism evidence="1 2">
    <name type="scientific">Boletus edulis BED1</name>
    <dbReference type="NCBI Taxonomy" id="1328754"/>
    <lineage>
        <taxon>Eukaryota</taxon>
        <taxon>Fungi</taxon>
        <taxon>Dikarya</taxon>
        <taxon>Basidiomycota</taxon>
        <taxon>Agaricomycotina</taxon>
        <taxon>Agaricomycetes</taxon>
        <taxon>Agaricomycetidae</taxon>
        <taxon>Boletales</taxon>
        <taxon>Boletineae</taxon>
        <taxon>Boletaceae</taxon>
        <taxon>Boletoideae</taxon>
        <taxon>Boletus</taxon>
    </lineage>
</organism>
<name>A0AAD4BVF4_BOLED</name>
<dbReference type="Proteomes" id="UP001194468">
    <property type="component" value="Unassembled WGS sequence"/>
</dbReference>
<protein>
    <submittedName>
        <fullName evidence="1">Uncharacterized protein</fullName>
    </submittedName>
</protein>